<dbReference type="EMBL" id="JRKS01000104">
    <property type="protein sequence ID" value="KGJ01594.1"/>
    <property type="molecule type" value="Genomic_DNA"/>
</dbReference>
<feature type="non-terminal residue" evidence="3">
    <location>
        <position position="248"/>
    </location>
</feature>
<dbReference type="Pfam" id="PF00817">
    <property type="entry name" value="IMS"/>
    <property type="match status" value="1"/>
</dbReference>
<protein>
    <submittedName>
        <fullName evidence="3">Protein ImuB</fullName>
    </submittedName>
</protein>
<accession>A0A099ETK8</accession>
<comment type="caution">
    <text evidence="3">The sequence shown here is derived from an EMBL/GenBank/DDBJ whole genome shotgun (WGS) entry which is preliminary data.</text>
</comment>
<dbReference type="RefSeq" id="WP_036722427.1">
    <property type="nucleotide sequence ID" value="NZ_JRKS01000104.1"/>
</dbReference>
<proteinExistence type="predicted"/>
<reference evidence="3 4" key="1">
    <citation type="submission" date="2014-09" db="EMBL/GenBank/DDBJ databases">
        <authorList>
            <person name="McGinnis J.M."/>
            <person name="Wolfgang W.J."/>
        </authorList>
    </citation>
    <scope>NUCLEOTIDE SEQUENCE [LARGE SCALE GENOMIC DNA]</scope>
    <source>
        <strain evidence="3 4">HAMBI 3106</strain>
    </source>
</reference>
<dbReference type="InterPro" id="IPR050356">
    <property type="entry name" value="SulA_CellDiv_inhibitor"/>
</dbReference>
<reference evidence="3 4" key="2">
    <citation type="submission" date="2014-10" db="EMBL/GenBank/DDBJ databases">
        <title>Paracoccus sanguinis sp. nov., isolated from clinical specimens of New York State patients.</title>
        <authorList>
            <person name="Mingle L.A."/>
            <person name="Cole J.A."/>
            <person name="Lapierre P."/>
            <person name="Musser K.A."/>
        </authorList>
    </citation>
    <scope>NUCLEOTIDE SEQUENCE [LARGE SCALE GENOMIC DNA]</scope>
    <source>
        <strain evidence="3 4">HAMBI 3106</strain>
    </source>
</reference>
<evidence type="ECO:0000256" key="1">
    <source>
        <dbReference type="ARBA" id="ARBA00022763"/>
    </source>
</evidence>
<sequence length="248" mass="26011">MTRRIACISLPFLPLERWRRRQARTGCPPPDDQPFALWTEGGHGPVIHAANAAAVQAGVRAGARLADTRTVCPGLHAEPADPQGDAAALDRLALWARRFCLGTAADRSGPDAALGGGAGLVLDTTGADHLWGGEAGMLAAIEGDLAVRGLTARVAVAPTWGAAWGLARFGALRAEAQDVSALLPLPVAALRLAPDTVLLLRRLGLRTVGDLASIPRLSLARRFRRLPPADNPLIRLDQASGKLAEPLD</sequence>
<gene>
    <name evidence="3" type="ORF">IC63_16670</name>
</gene>
<dbReference type="SUPFAM" id="SSF56672">
    <property type="entry name" value="DNA/RNA polymerases"/>
    <property type="match status" value="1"/>
</dbReference>
<feature type="domain" description="UmuC" evidence="2">
    <location>
        <begin position="33"/>
        <end position="164"/>
    </location>
</feature>
<organism evidence="3 4">
    <name type="scientific">Paracoccus sphaerophysae</name>
    <dbReference type="NCBI Taxonomy" id="690417"/>
    <lineage>
        <taxon>Bacteria</taxon>
        <taxon>Pseudomonadati</taxon>
        <taxon>Pseudomonadota</taxon>
        <taxon>Alphaproteobacteria</taxon>
        <taxon>Rhodobacterales</taxon>
        <taxon>Paracoccaceae</taxon>
        <taxon>Paracoccus</taxon>
    </lineage>
</organism>
<dbReference type="Proteomes" id="UP000029917">
    <property type="component" value="Unassembled WGS sequence"/>
</dbReference>
<dbReference type="InterPro" id="IPR043502">
    <property type="entry name" value="DNA/RNA_pol_sf"/>
</dbReference>
<dbReference type="PANTHER" id="PTHR35369:SF2">
    <property type="entry name" value="BLR3025 PROTEIN"/>
    <property type="match status" value="1"/>
</dbReference>
<dbReference type="PANTHER" id="PTHR35369">
    <property type="entry name" value="BLR3025 PROTEIN-RELATED"/>
    <property type="match status" value="1"/>
</dbReference>
<evidence type="ECO:0000259" key="2">
    <source>
        <dbReference type="Pfam" id="PF00817"/>
    </source>
</evidence>
<dbReference type="CDD" id="cd03468">
    <property type="entry name" value="PolY_like"/>
    <property type="match status" value="1"/>
</dbReference>
<dbReference type="GO" id="GO:0006281">
    <property type="term" value="P:DNA repair"/>
    <property type="evidence" value="ECO:0007669"/>
    <property type="project" value="InterPro"/>
</dbReference>
<keyword evidence="1" id="KW-0227">DNA damage</keyword>
<evidence type="ECO:0000313" key="3">
    <source>
        <dbReference type="EMBL" id="KGJ01594.1"/>
    </source>
</evidence>
<dbReference type="AlphaFoldDB" id="A0A099ETK8"/>
<dbReference type="STRING" id="690417.IC63_16670"/>
<dbReference type="InterPro" id="IPR001126">
    <property type="entry name" value="UmuC"/>
</dbReference>
<keyword evidence="4" id="KW-1185">Reference proteome</keyword>
<name>A0A099ETK8_9RHOB</name>
<evidence type="ECO:0000313" key="4">
    <source>
        <dbReference type="Proteomes" id="UP000029917"/>
    </source>
</evidence>